<keyword evidence="2" id="KW-1185">Reference proteome</keyword>
<accession>A0ABW2NQB9</accession>
<gene>
    <name evidence="1" type="ORF">ACFQPF_06975</name>
</gene>
<dbReference type="RefSeq" id="WP_379747958.1">
    <property type="nucleotide sequence ID" value="NZ_JBHTCP010000013.1"/>
</dbReference>
<dbReference type="Proteomes" id="UP001596549">
    <property type="component" value="Unassembled WGS sequence"/>
</dbReference>
<comment type="caution">
    <text evidence="1">The sequence shown here is derived from an EMBL/GenBank/DDBJ whole genome shotgun (WGS) entry which is preliminary data.</text>
</comment>
<evidence type="ECO:0000313" key="1">
    <source>
        <dbReference type="EMBL" id="MFC7371413.1"/>
    </source>
</evidence>
<dbReference type="EMBL" id="JBHTCP010000013">
    <property type="protein sequence ID" value="MFC7371413.1"/>
    <property type="molecule type" value="Genomic_DNA"/>
</dbReference>
<name>A0ABW2NQB9_9BACL</name>
<organism evidence="1 2">
    <name type="scientific">Fictibacillus iocasae</name>
    <dbReference type="NCBI Taxonomy" id="2715437"/>
    <lineage>
        <taxon>Bacteria</taxon>
        <taxon>Bacillati</taxon>
        <taxon>Bacillota</taxon>
        <taxon>Bacilli</taxon>
        <taxon>Bacillales</taxon>
        <taxon>Fictibacillaceae</taxon>
        <taxon>Fictibacillus</taxon>
    </lineage>
</organism>
<proteinExistence type="predicted"/>
<sequence length="58" mass="6857">MEKKITKKENGNEYIEGTYRLWKNPNGGIAIKFDKESELYTIPKNSDLHKRIGERFNI</sequence>
<reference evidence="2" key="1">
    <citation type="journal article" date="2019" name="Int. J. Syst. Evol. Microbiol.">
        <title>The Global Catalogue of Microorganisms (GCM) 10K type strain sequencing project: providing services to taxonomists for standard genome sequencing and annotation.</title>
        <authorList>
            <consortium name="The Broad Institute Genomics Platform"/>
            <consortium name="The Broad Institute Genome Sequencing Center for Infectious Disease"/>
            <person name="Wu L."/>
            <person name="Ma J."/>
        </authorList>
    </citation>
    <scope>NUCLEOTIDE SEQUENCE [LARGE SCALE GENOMIC DNA]</scope>
    <source>
        <strain evidence="2">NBRC 106396</strain>
    </source>
</reference>
<protein>
    <submittedName>
        <fullName evidence="1">Uncharacterized protein</fullName>
    </submittedName>
</protein>
<evidence type="ECO:0000313" key="2">
    <source>
        <dbReference type="Proteomes" id="UP001596549"/>
    </source>
</evidence>